<dbReference type="InterPro" id="IPR035979">
    <property type="entry name" value="RBD_domain_sf"/>
</dbReference>
<dbReference type="AlphaFoldDB" id="A0A409XM02"/>
<dbReference type="GO" id="GO:0005730">
    <property type="term" value="C:nucleolus"/>
    <property type="evidence" value="ECO:0007669"/>
    <property type="project" value="TreeGrafter"/>
</dbReference>
<dbReference type="GO" id="GO:0003723">
    <property type="term" value="F:RNA binding"/>
    <property type="evidence" value="ECO:0007669"/>
    <property type="project" value="UniProtKB-UniRule"/>
</dbReference>
<dbReference type="FunCoup" id="A0A409XM02">
    <property type="interactions" value="505"/>
</dbReference>
<protein>
    <recommendedName>
        <fullName evidence="4">RRM domain-containing protein</fullName>
    </recommendedName>
</protein>
<feature type="region of interest" description="Disordered" evidence="3">
    <location>
        <begin position="25"/>
        <end position="50"/>
    </location>
</feature>
<sequence>MAPKKAKKISLNEFLGDSTLGSWADEMESLPNAPAPRIDEENSGDRYGRRDDFLSSRRNFMIADRQSAPPRDDVPLPTQPPFTAFVGNLAFDLTESELESFFSGIKTKSVKIIKDKDEKPKGFGYIEFEDLEGLKDALGKTGSNFSGRTIRVSVAEPPKERGGFGGASEDSAKFDNPWRRDGPLPDLPNSRDPSRRRFDGPSVDRQGGPGGDRQTPSVSDGMDQWRSSRPPRVAEADPPPFKRKGSGFLTPEAQSGAADKEETWTIGAKFKSSGNGPHEDGPARSATHRVRSDMGPPREPPVDEGDWRNSARPPKVAAQAAVSPSNSTPPTPQLARKKLELLPRSGSASVSPSPLSSPKMGPTPPTSGNPKSNPFGGARPVDVSTRDKEVAERLEREREAHQEKFAMSRSTSRTGIERSQLSRPQTPPVTTNSQSKASVSKPPGPSLVPTVRPTLSFANAAAKKEAIPRKGEEVERAADNTEQTEEATKAAA</sequence>
<dbReference type="Proteomes" id="UP000283269">
    <property type="component" value="Unassembled WGS sequence"/>
</dbReference>
<keyword evidence="6" id="KW-1185">Reference proteome</keyword>
<dbReference type="Gene3D" id="3.30.70.330">
    <property type="match status" value="1"/>
</dbReference>
<proteinExistence type="predicted"/>
<evidence type="ECO:0000256" key="1">
    <source>
        <dbReference type="ARBA" id="ARBA00022884"/>
    </source>
</evidence>
<keyword evidence="1 2" id="KW-0694">RNA-binding</keyword>
<accession>A0A409XM02</accession>
<dbReference type="OrthoDB" id="48651at2759"/>
<feature type="compositionally biased region" description="Polar residues" evidence="3">
    <location>
        <begin position="408"/>
        <end position="438"/>
    </location>
</feature>
<dbReference type="PANTHER" id="PTHR23236">
    <property type="entry name" value="EUKARYOTIC TRANSLATION INITIATION FACTOR 4B/4H"/>
    <property type="match status" value="1"/>
</dbReference>
<dbReference type="InterPro" id="IPR000504">
    <property type="entry name" value="RRM_dom"/>
</dbReference>
<comment type="caution">
    <text evidence="5">The sequence shown here is derived from an EMBL/GenBank/DDBJ whole genome shotgun (WGS) entry which is preliminary data.</text>
</comment>
<evidence type="ECO:0000259" key="4">
    <source>
        <dbReference type="PROSITE" id="PS50102"/>
    </source>
</evidence>
<feature type="compositionally biased region" description="Basic and acidic residues" evidence="3">
    <location>
        <begin position="170"/>
        <end position="183"/>
    </location>
</feature>
<gene>
    <name evidence="5" type="ORF">CVT25_000272</name>
</gene>
<feature type="compositionally biased region" description="Basic and acidic residues" evidence="3">
    <location>
        <begin position="384"/>
        <end position="406"/>
    </location>
</feature>
<dbReference type="PANTHER" id="PTHR23236:SF11">
    <property type="entry name" value="EUKARYOTIC TRANSLATION INITIATION FACTOR 4H"/>
    <property type="match status" value="1"/>
</dbReference>
<reference evidence="5 6" key="1">
    <citation type="journal article" date="2018" name="Evol. Lett.">
        <title>Horizontal gene cluster transfer increased hallucinogenic mushroom diversity.</title>
        <authorList>
            <person name="Reynolds H.T."/>
            <person name="Vijayakumar V."/>
            <person name="Gluck-Thaler E."/>
            <person name="Korotkin H.B."/>
            <person name="Matheny P.B."/>
            <person name="Slot J.C."/>
        </authorList>
    </citation>
    <scope>NUCLEOTIDE SEQUENCE [LARGE SCALE GENOMIC DNA]</scope>
    <source>
        <strain evidence="5 6">2631</strain>
    </source>
</reference>
<feature type="region of interest" description="Disordered" evidence="3">
    <location>
        <begin position="137"/>
        <end position="492"/>
    </location>
</feature>
<dbReference type="SUPFAM" id="SSF54928">
    <property type="entry name" value="RNA-binding domain, RBD"/>
    <property type="match status" value="1"/>
</dbReference>
<dbReference type="PROSITE" id="PS50102">
    <property type="entry name" value="RRM"/>
    <property type="match status" value="1"/>
</dbReference>
<evidence type="ECO:0000256" key="3">
    <source>
        <dbReference type="SAM" id="MobiDB-lite"/>
    </source>
</evidence>
<dbReference type="STRING" id="93625.A0A409XM02"/>
<dbReference type="Pfam" id="PF00076">
    <property type="entry name" value="RRM_1"/>
    <property type="match status" value="1"/>
</dbReference>
<organism evidence="5 6">
    <name type="scientific">Psilocybe cyanescens</name>
    <dbReference type="NCBI Taxonomy" id="93625"/>
    <lineage>
        <taxon>Eukaryota</taxon>
        <taxon>Fungi</taxon>
        <taxon>Dikarya</taxon>
        <taxon>Basidiomycota</taxon>
        <taxon>Agaricomycotina</taxon>
        <taxon>Agaricomycetes</taxon>
        <taxon>Agaricomycetidae</taxon>
        <taxon>Agaricales</taxon>
        <taxon>Agaricineae</taxon>
        <taxon>Strophariaceae</taxon>
        <taxon>Psilocybe</taxon>
    </lineage>
</organism>
<evidence type="ECO:0000313" key="5">
    <source>
        <dbReference type="EMBL" id="PPQ91825.1"/>
    </source>
</evidence>
<dbReference type="EMBL" id="NHYD01001238">
    <property type="protein sequence ID" value="PPQ91825.1"/>
    <property type="molecule type" value="Genomic_DNA"/>
</dbReference>
<evidence type="ECO:0000313" key="6">
    <source>
        <dbReference type="Proteomes" id="UP000283269"/>
    </source>
</evidence>
<evidence type="ECO:0000256" key="2">
    <source>
        <dbReference type="PROSITE-ProRule" id="PRU00176"/>
    </source>
</evidence>
<feature type="compositionally biased region" description="Basic and acidic residues" evidence="3">
    <location>
        <begin position="462"/>
        <end position="479"/>
    </location>
</feature>
<dbReference type="InParanoid" id="A0A409XM02"/>
<feature type="domain" description="RRM" evidence="4">
    <location>
        <begin position="82"/>
        <end position="157"/>
    </location>
</feature>
<feature type="compositionally biased region" description="Low complexity" evidence="3">
    <location>
        <begin position="343"/>
        <end position="358"/>
    </location>
</feature>
<dbReference type="SMART" id="SM00360">
    <property type="entry name" value="RRM"/>
    <property type="match status" value="1"/>
</dbReference>
<dbReference type="InterPro" id="IPR012677">
    <property type="entry name" value="Nucleotide-bd_a/b_plait_sf"/>
</dbReference>
<feature type="compositionally biased region" description="Basic and acidic residues" evidence="3">
    <location>
        <begin position="37"/>
        <end position="50"/>
    </location>
</feature>
<name>A0A409XM02_PSICY</name>